<evidence type="ECO:0000313" key="3">
    <source>
        <dbReference type="EMBL" id="SDY51409.1"/>
    </source>
</evidence>
<name>A0A1H3KH89_9EURY</name>
<keyword evidence="4" id="KW-1185">Reference proteome</keyword>
<dbReference type="InterPro" id="IPR004645">
    <property type="entry name" value="Tfx_DNA-bd_arc"/>
</dbReference>
<protein>
    <recommendedName>
        <fullName evidence="2">DNA binding protein Tfx C-terminal domain-containing protein</fullName>
    </recommendedName>
</protein>
<dbReference type="Pfam" id="PF14601">
    <property type="entry name" value="TFX_C"/>
    <property type="match status" value="1"/>
</dbReference>
<dbReference type="NCBIfam" id="NF003054">
    <property type="entry name" value="PRK03975.1-1"/>
    <property type="match status" value="1"/>
</dbReference>
<gene>
    <name evidence="3" type="ORF">SAMN05216564_10614</name>
</gene>
<feature type="region of interest" description="Disordered" evidence="1">
    <location>
        <begin position="1"/>
        <end position="44"/>
    </location>
</feature>
<reference evidence="4" key="1">
    <citation type="submission" date="2016-10" db="EMBL/GenBank/DDBJ databases">
        <authorList>
            <person name="Varghese N."/>
            <person name="Submissions S."/>
        </authorList>
    </citation>
    <scope>NUCLEOTIDE SEQUENCE [LARGE SCALE GENOMIC DNA]</scope>
    <source>
        <strain evidence="4">DC30,IBRC 10041,KCTC 4046</strain>
    </source>
</reference>
<dbReference type="EMBL" id="FNPC01000006">
    <property type="protein sequence ID" value="SDY51409.1"/>
    <property type="molecule type" value="Genomic_DNA"/>
</dbReference>
<evidence type="ECO:0000256" key="1">
    <source>
        <dbReference type="SAM" id="MobiDB-lite"/>
    </source>
</evidence>
<evidence type="ECO:0000313" key="4">
    <source>
        <dbReference type="Proteomes" id="UP000199079"/>
    </source>
</evidence>
<proteinExistence type="predicted"/>
<feature type="compositionally biased region" description="Acidic residues" evidence="1">
    <location>
        <begin position="33"/>
        <end position="43"/>
    </location>
</feature>
<dbReference type="Gene3D" id="3.30.1190.10">
    <property type="entry name" value="DNA-binding protein Tfx superfamily, archaea"/>
    <property type="match status" value="1"/>
</dbReference>
<dbReference type="InterPro" id="IPR036657">
    <property type="entry name" value="Tfx_DNA-bd_sf_arc"/>
</dbReference>
<dbReference type="GO" id="GO:0003677">
    <property type="term" value="F:DNA binding"/>
    <property type="evidence" value="ECO:0007669"/>
    <property type="project" value="InterPro"/>
</dbReference>
<organism evidence="3 4">
    <name type="scientific">Halopenitus persicus</name>
    <dbReference type="NCBI Taxonomy" id="1048396"/>
    <lineage>
        <taxon>Archaea</taxon>
        <taxon>Methanobacteriati</taxon>
        <taxon>Methanobacteriota</taxon>
        <taxon>Stenosarchaea group</taxon>
        <taxon>Halobacteria</taxon>
        <taxon>Halobacteriales</taxon>
        <taxon>Haloferacaceae</taxon>
        <taxon>Halopenitus</taxon>
    </lineage>
</organism>
<dbReference type="AlphaFoldDB" id="A0A1H3KH89"/>
<accession>A0A1H3KH89</accession>
<dbReference type="Proteomes" id="UP000199079">
    <property type="component" value="Unassembled WGS sequence"/>
</dbReference>
<evidence type="ECO:0000259" key="2">
    <source>
        <dbReference type="Pfam" id="PF14601"/>
    </source>
</evidence>
<dbReference type="NCBIfam" id="TIGR00721">
    <property type="entry name" value="tfx"/>
    <property type="match status" value="1"/>
</dbReference>
<feature type="domain" description="DNA binding protein Tfx C-terminal" evidence="2">
    <location>
        <begin position="124"/>
        <end position="206"/>
    </location>
</feature>
<dbReference type="SUPFAM" id="SSF89915">
    <property type="entry name" value="DNA-binding protein Tfx"/>
    <property type="match status" value="1"/>
</dbReference>
<sequence length="209" mass="21968">MTEDDAPEDAPGTAATAGTADATSPAADGGDREADDDPGDVDADAAIRIDDAVDADDPETVAVDELLDRVGFDADDSVLTRRQAEVLALRERGLKQSVIANRLGTSRANVSSVESSARENVAKARETIAFAEALAAPVRVEIPADTDLYDVPGRVYDACDEAGVKVNHTAPELMKVVSDAAGDAVHGREVRRRLFVTVSSDGTVRVRHS</sequence>
<feature type="compositionally biased region" description="Low complexity" evidence="1">
    <location>
        <begin position="9"/>
        <end position="28"/>
    </location>
</feature>
<dbReference type="InterPro" id="IPR029291">
    <property type="entry name" value="Tfx_C"/>
</dbReference>